<sequence>MAKKKLTAEEQAIADATAKIEAKYAKLAKERLNLINMAFWPDKDVLGMEDDAFMNWLLPTMQKNNVDGYNQIMKAKQAKERRAMRAKKRRDEKKQSMGNNPLSDNDLLPH</sequence>
<proteinExistence type="predicted"/>
<protein>
    <submittedName>
        <fullName evidence="2">Uncharacterized protein</fullName>
    </submittedName>
</protein>
<dbReference type="EMBL" id="DYXY01000207">
    <property type="protein sequence ID" value="HJE15976.1"/>
    <property type="molecule type" value="Genomic_DNA"/>
</dbReference>
<comment type="caution">
    <text evidence="2">The sequence shown here is derived from an EMBL/GenBank/DDBJ whole genome shotgun (WGS) entry which is preliminary data.</text>
</comment>
<evidence type="ECO:0000256" key="1">
    <source>
        <dbReference type="SAM" id="MobiDB-lite"/>
    </source>
</evidence>
<name>A0A921DVA5_9LACO</name>
<evidence type="ECO:0000313" key="2">
    <source>
        <dbReference type="EMBL" id="HJE15976.1"/>
    </source>
</evidence>
<evidence type="ECO:0000313" key="3">
    <source>
        <dbReference type="Proteomes" id="UP000774947"/>
    </source>
</evidence>
<feature type="region of interest" description="Disordered" evidence="1">
    <location>
        <begin position="76"/>
        <end position="110"/>
    </location>
</feature>
<gene>
    <name evidence="2" type="ORF">K8W17_07850</name>
</gene>
<accession>A0A921DVA5</accession>
<reference evidence="2" key="2">
    <citation type="submission" date="2021-09" db="EMBL/GenBank/DDBJ databases">
        <authorList>
            <person name="Gilroy R."/>
        </authorList>
    </citation>
    <scope>NUCLEOTIDE SEQUENCE</scope>
    <source>
        <strain evidence="2">CHK173-2119</strain>
    </source>
</reference>
<organism evidence="2 3">
    <name type="scientific">Lapidilactobacillus dextrinicus</name>
    <dbReference type="NCBI Taxonomy" id="51664"/>
    <lineage>
        <taxon>Bacteria</taxon>
        <taxon>Bacillati</taxon>
        <taxon>Bacillota</taxon>
        <taxon>Bacilli</taxon>
        <taxon>Lactobacillales</taxon>
        <taxon>Lactobacillaceae</taxon>
        <taxon>Lapidilactobacillus</taxon>
    </lineage>
</organism>
<dbReference type="Proteomes" id="UP000774947">
    <property type="component" value="Unassembled WGS sequence"/>
</dbReference>
<reference evidence="2" key="1">
    <citation type="journal article" date="2021" name="PeerJ">
        <title>Extensive microbial diversity within the chicken gut microbiome revealed by metagenomics and culture.</title>
        <authorList>
            <person name="Gilroy R."/>
            <person name="Ravi A."/>
            <person name="Getino M."/>
            <person name="Pursley I."/>
            <person name="Horton D.L."/>
            <person name="Alikhan N.F."/>
            <person name="Baker D."/>
            <person name="Gharbi K."/>
            <person name="Hall N."/>
            <person name="Watson M."/>
            <person name="Adriaenssens E.M."/>
            <person name="Foster-Nyarko E."/>
            <person name="Jarju S."/>
            <person name="Secka A."/>
            <person name="Antonio M."/>
            <person name="Oren A."/>
            <person name="Chaudhuri R.R."/>
            <person name="La Ragione R."/>
            <person name="Hildebrand F."/>
            <person name="Pallen M.J."/>
        </authorList>
    </citation>
    <scope>NUCLEOTIDE SEQUENCE</scope>
    <source>
        <strain evidence="2">CHK173-2119</strain>
    </source>
</reference>
<dbReference type="AlphaFoldDB" id="A0A921DVA5"/>